<accession>A0AAV3Q5B6</accession>
<dbReference type="Proteomes" id="UP001454036">
    <property type="component" value="Unassembled WGS sequence"/>
</dbReference>
<evidence type="ECO:0000256" key="1">
    <source>
        <dbReference type="SAM" id="MobiDB-lite"/>
    </source>
</evidence>
<gene>
    <name evidence="2" type="ORF">LIER_15684</name>
</gene>
<proteinExistence type="predicted"/>
<reference evidence="2 3" key="1">
    <citation type="submission" date="2024-01" db="EMBL/GenBank/DDBJ databases">
        <title>The complete chloroplast genome sequence of Lithospermum erythrorhizon: insights into the phylogenetic relationship among Boraginaceae species and the maternal lineages of purple gromwells.</title>
        <authorList>
            <person name="Okada T."/>
            <person name="Watanabe K."/>
        </authorList>
    </citation>
    <scope>NUCLEOTIDE SEQUENCE [LARGE SCALE GENOMIC DNA]</scope>
</reference>
<dbReference type="AlphaFoldDB" id="A0AAV3Q5B6"/>
<evidence type="ECO:0000313" key="3">
    <source>
        <dbReference type="Proteomes" id="UP001454036"/>
    </source>
</evidence>
<feature type="region of interest" description="Disordered" evidence="1">
    <location>
        <begin position="92"/>
        <end position="112"/>
    </location>
</feature>
<sequence>MKCKVFGHTDQSCKVVQVFVPKKVTSKEVLIERGVATSSGSLQFGAIDQAALLPTLAGSVWRLGQIRLLVEEFWRFRLCSYHPLERMIVEKKKSKNKGKGNGRVVVPPPKNV</sequence>
<protein>
    <submittedName>
        <fullName evidence="2">Uncharacterized protein</fullName>
    </submittedName>
</protein>
<dbReference type="EMBL" id="BAABME010003423">
    <property type="protein sequence ID" value="GAA0158738.1"/>
    <property type="molecule type" value="Genomic_DNA"/>
</dbReference>
<organism evidence="2 3">
    <name type="scientific">Lithospermum erythrorhizon</name>
    <name type="common">Purple gromwell</name>
    <name type="synonym">Lithospermum officinale var. erythrorhizon</name>
    <dbReference type="NCBI Taxonomy" id="34254"/>
    <lineage>
        <taxon>Eukaryota</taxon>
        <taxon>Viridiplantae</taxon>
        <taxon>Streptophyta</taxon>
        <taxon>Embryophyta</taxon>
        <taxon>Tracheophyta</taxon>
        <taxon>Spermatophyta</taxon>
        <taxon>Magnoliopsida</taxon>
        <taxon>eudicotyledons</taxon>
        <taxon>Gunneridae</taxon>
        <taxon>Pentapetalae</taxon>
        <taxon>asterids</taxon>
        <taxon>lamiids</taxon>
        <taxon>Boraginales</taxon>
        <taxon>Boraginaceae</taxon>
        <taxon>Boraginoideae</taxon>
        <taxon>Lithospermeae</taxon>
        <taxon>Lithospermum</taxon>
    </lineage>
</organism>
<name>A0AAV3Q5B6_LITER</name>
<comment type="caution">
    <text evidence="2">The sequence shown here is derived from an EMBL/GenBank/DDBJ whole genome shotgun (WGS) entry which is preliminary data.</text>
</comment>
<evidence type="ECO:0000313" key="2">
    <source>
        <dbReference type="EMBL" id="GAA0158738.1"/>
    </source>
</evidence>
<keyword evidence="3" id="KW-1185">Reference proteome</keyword>